<evidence type="ECO:0000313" key="2">
    <source>
        <dbReference type="EMBL" id="TNN29074.1"/>
    </source>
</evidence>
<evidence type="ECO:0000256" key="1">
    <source>
        <dbReference type="SAM" id="MobiDB-lite"/>
    </source>
</evidence>
<sequence>MRRLQLEGGGATLPSMLEDSAPPPAPSLQPPASSLRMAGSRLLSPAAASRQPDGGTHSGDDQRSGGPVGDEVTGCRLNVVKVVKTGALCQDRQTPLMYY</sequence>
<gene>
    <name evidence="2" type="ORF">EYF80_060778</name>
</gene>
<organism evidence="2 3">
    <name type="scientific">Liparis tanakae</name>
    <name type="common">Tanaka's snailfish</name>
    <dbReference type="NCBI Taxonomy" id="230148"/>
    <lineage>
        <taxon>Eukaryota</taxon>
        <taxon>Metazoa</taxon>
        <taxon>Chordata</taxon>
        <taxon>Craniata</taxon>
        <taxon>Vertebrata</taxon>
        <taxon>Euteleostomi</taxon>
        <taxon>Actinopterygii</taxon>
        <taxon>Neopterygii</taxon>
        <taxon>Teleostei</taxon>
        <taxon>Neoteleostei</taxon>
        <taxon>Acanthomorphata</taxon>
        <taxon>Eupercaria</taxon>
        <taxon>Perciformes</taxon>
        <taxon>Cottioidei</taxon>
        <taxon>Cottales</taxon>
        <taxon>Liparidae</taxon>
        <taxon>Liparis</taxon>
    </lineage>
</organism>
<dbReference type="AlphaFoldDB" id="A0A4Z2EKT2"/>
<dbReference type="EMBL" id="SRLO01006096">
    <property type="protein sequence ID" value="TNN29074.1"/>
    <property type="molecule type" value="Genomic_DNA"/>
</dbReference>
<keyword evidence="3" id="KW-1185">Reference proteome</keyword>
<proteinExistence type="predicted"/>
<evidence type="ECO:0000313" key="3">
    <source>
        <dbReference type="Proteomes" id="UP000314294"/>
    </source>
</evidence>
<name>A0A4Z2EKT2_9TELE</name>
<comment type="caution">
    <text evidence="2">The sequence shown here is derived from an EMBL/GenBank/DDBJ whole genome shotgun (WGS) entry which is preliminary data.</text>
</comment>
<reference evidence="2 3" key="1">
    <citation type="submission" date="2019-03" db="EMBL/GenBank/DDBJ databases">
        <title>First draft genome of Liparis tanakae, snailfish: a comprehensive survey of snailfish specific genes.</title>
        <authorList>
            <person name="Kim W."/>
            <person name="Song I."/>
            <person name="Jeong J.-H."/>
            <person name="Kim D."/>
            <person name="Kim S."/>
            <person name="Ryu S."/>
            <person name="Song J.Y."/>
            <person name="Lee S.K."/>
        </authorList>
    </citation>
    <scope>NUCLEOTIDE SEQUENCE [LARGE SCALE GENOMIC DNA]</scope>
    <source>
        <tissue evidence="2">Muscle</tissue>
    </source>
</reference>
<protein>
    <submittedName>
        <fullName evidence="2">Uncharacterized protein</fullName>
    </submittedName>
</protein>
<accession>A0A4Z2EKT2</accession>
<dbReference type="Proteomes" id="UP000314294">
    <property type="component" value="Unassembled WGS sequence"/>
</dbReference>
<feature type="region of interest" description="Disordered" evidence="1">
    <location>
        <begin position="1"/>
        <end position="72"/>
    </location>
</feature>